<dbReference type="PANTHER" id="PTHR19303">
    <property type="entry name" value="TRANSPOSON"/>
    <property type="match status" value="1"/>
</dbReference>
<evidence type="ECO:0000259" key="2">
    <source>
        <dbReference type="PROSITE" id="PS51253"/>
    </source>
</evidence>
<comment type="caution">
    <text evidence="3">The sequence shown here is derived from an EMBL/GenBank/DDBJ whole genome shotgun (WGS) entry which is preliminary data.</text>
</comment>
<feature type="domain" description="HTH CENPB-type" evidence="2">
    <location>
        <begin position="1"/>
        <end position="22"/>
    </location>
</feature>
<dbReference type="Proteomes" id="UP001159363">
    <property type="component" value="Chromosome 15"/>
</dbReference>
<dbReference type="InterPro" id="IPR006600">
    <property type="entry name" value="HTH_CenpB_DNA-bd_dom"/>
</dbReference>
<keyword evidence="4" id="KW-1185">Reference proteome</keyword>
<dbReference type="InterPro" id="IPR004875">
    <property type="entry name" value="DDE_SF_endonuclease_dom"/>
</dbReference>
<evidence type="ECO:0000313" key="3">
    <source>
        <dbReference type="EMBL" id="KAJ8867099.1"/>
    </source>
</evidence>
<dbReference type="EMBL" id="JARBHB010000016">
    <property type="protein sequence ID" value="KAJ8867099.1"/>
    <property type="molecule type" value="Genomic_DNA"/>
</dbReference>
<dbReference type="PROSITE" id="PS51253">
    <property type="entry name" value="HTH_CENPB"/>
    <property type="match status" value="1"/>
</dbReference>
<keyword evidence="1" id="KW-0238">DNA-binding</keyword>
<proteinExistence type="predicted"/>
<gene>
    <name evidence="3" type="ORF">PR048_032961</name>
</gene>
<evidence type="ECO:0000313" key="4">
    <source>
        <dbReference type="Proteomes" id="UP001159363"/>
    </source>
</evidence>
<sequence>MTKCSTGWLERFKKRNVITWHKIVGESAEVPCGMVEPWLQTAHKILERSHTCGQRGNRSKENHTVLLCTNMDGSDKVMLFVVGKKVVLFINNCPAHPTELVFLPPNTTSVLQPMDQGTILLVKKKFCDMLVHDMVVRIDINQPQRKKDVLRAIRAICTKNQERSWKRSTTTLTVCLPKMTNLQPNLATKQLRLSRSSLQSPNLLPKGVPYEDYLAIDDTPAWGASDEENLISGHKESTDRVGGGRGCGPKPTREDVLEAIEMLTNGILHTDADSEVWTSSVHLKKWVITSYGKKKQASRTKVGVWTAAPKYRLSCRIILSDKCNWLALCTKQSD</sequence>
<dbReference type="PANTHER" id="PTHR19303:SF73">
    <property type="entry name" value="PROTEIN PDC2"/>
    <property type="match status" value="1"/>
</dbReference>
<name>A0ABQ9G3Q6_9NEOP</name>
<dbReference type="Pfam" id="PF03184">
    <property type="entry name" value="DDE_1"/>
    <property type="match status" value="1"/>
</dbReference>
<dbReference type="InterPro" id="IPR050863">
    <property type="entry name" value="CenT-Element_Derived"/>
</dbReference>
<accession>A0ABQ9G3Q6</accession>
<evidence type="ECO:0000256" key="1">
    <source>
        <dbReference type="ARBA" id="ARBA00023125"/>
    </source>
</evidence>
<organism evidence="3 4">
    <name type="scientific">Dryococelus australis</name>
    <dbReference type="NCBI Taxonomy" id="614101"/>
    <lineage>
        <taxon>Eukaryota</taxon>
        <taxon>Metazoa</taxon>
        <taxon>Ecdysozoa</taxon>
        <taxon>Arthropoda</taxon>
        <taxon>Hexapoda</taxon>
        <taxon>Insecta</taxon>
        <taxon>Pterygota</taxon>
        <taxon>Neoptera</taxon>
        <taxon>Polyneoptera</taxon>
        <taxon>Phasmatodea</taxon>
        <taxon>Verophasmatodea</taxon>
        <taxon>Anareolatae</taxon>
        <taxon>Phasmatidae</taxon>
        <taxon>Eurycanthinae</taxon>
        <taxon>Dryococelus</taxon>
    </lineage>
</organism>
<reference evidence="3 4" key="1">
    <citation type="submission" date="2023-02" db="EMBL/GenBank/DDBJ databases">
        <title>LHISI_Scaffold_Assembly.</title>
        <authorList>
            <person name="Stuart O.P."/>
            <person name="Cleave R."/>
            <person name="Magrath M.J.L."/>
            <person name="Mikheyev A.S."/>
        </authorList>
    </citation>
    <scope>NUCLEOTIDE SEQUENCE [LARGE SCALE GENOMIC DNA]</scope>
    <source>
        <strain evidence="3">Daus_M_001</strain>
        <tissue evidence="3">Leg muscle</tissue>
    </source>
</reference>
<protein>
    <recommendedName>
        <fullName evidence="2">HTH CENPB-type domain-containing protein</fullName>
    </recommendedName>
</protein>